<keyword evidence="3" id="KW-0418">Kinase</keyword>
<dbReference type="GO" id="GO:0006446">
    <property type="term" value="P:regulation of translational initiation"/>
    <property type="evidence" value="ECO:0000318"/>
    <property type="project" value="GO_Central"/>
</dbReference>
<protein>
    <submittedName>
        <fullName evidence="6">Spe-46</fullName>
    </submittedName>
</protein>
<dbReference type="InterPro" id="IPR008271">
    <property type="entry name" value="Ser/Thr_kinase_AS"/>
</dbReference>
<dbReference type="GO" id="GO:0005524">
    <property type="term" value="F:ATP binding"/>
    <property type="evidence" value="ECO:0007669"/>
    <property type="project" value="UniProtKB-UniRule"/>
</dbReference>
<evidence type="ECO:0000256" key="2">
    <source>
        <dbReference type="ARBA" id="ARBA00022741"/>
    </source>
</evidence>
<dbReference type="Gene3D" id="1.10.510.10">
    <property type="entry name" value="Transferase(Phosphotransferase) domain 1"/>
    <property type="match status" value="3"/>
</dbReference>
<accession>A0A2A6CWF5</accession>
<dbReference type="InterPro" id="IPR050339">
    <property type="entry name" value="CC_SR_Kinase"/>
</dbReference>
<accession>A0A8R1UG59</accession>
<organism evidence="6 7">
    <name type="scientific">Pristionchus pacificus</name>
    <name type="common">Parasitic nematode worm</name>
    <dbReference type="NCBI Taxonomy" id="54126"/>
    <lineage>
        <taxon>Eukaryota</taxon>
        <taxon>Metazoa</taxon>
        <taxon>Ecdysozoa</taxon>
        <taxon>Nematoda</taxon>
        <taxon>Chromadorea</taxon>
        <taxon>Rhabditida</taxon>
        <taxon>Rhabditina</taxon>
        <taxon>Diplogasteromorpha</taxon>
        <taxon>Diplogasteroidea</taxon>
        <taxon>Neodiplogasteridae</taxon>
        <taxon>Pristionchus</taxon>
    </lineage>
</organism>
<dbReference type="SUPFAM" id="SSF56112">
    <property type="entry name" value="Protein kinase-like (PK-like)"/>
    <property type="match status" value="3"/>
</dbReference>
<keyword evidence="1" id="KW-0808">Transferase</keyword>
<dbReference type="PROSITE" id="PS00108">
    <property type="entry name" value="PROTEIN_KINASE_ST"/>
    <property type="match status" value="1"/>
</dbReference>
<dbReference type="PANTHER" id="PTHR11042:SF91">
    <property type="entry name" value="EUKARYOTIC TRANSLATION INITIATION FACTOR 2-ALPHA KINASE"/>
    <property type="match status" value="1"/>
</dbReference>
<dbReference type="Gene3D" id="2.60.120.820">
    <property type="entry name" value="PHR domain"/>
    <property type="match status" value="1"/>
</dbReference>
<keyword evidence="4" id="KW-0067">ATP-binding</keyword>
<dbReference type="GO" id="GO:0005634">
    <property type="term" value="C:nucleus"/>
    <property type="evidence" value="ECO:0000318"/>
    <property type="project" value="GO_Central"/>
</dbReference>
<dbReference type="Proteomes" id="UP000005239">
    <property type="component" value="Unassembled WGS sequence"/>
</dbReference>
<keyword evidence="2" id="KW-0547">Nucleotide-binding</keyword>
<dbReference type="GO" id="GO:0005737">
    <property type="term" value="C:cytoplasm"/>
    <property type="evidence" value="ECO:0000318"/>
    <property type="project" value="GO_Central"/>
</dbReference>
<dbReference type="InterPro" id="IPR011009">
    <property type="entry name" value="Kinase-like_dom_sf"/>
</dbReference>
<dbReference type="FunFam" id="1.10.510.10:FF:001020">
    <property type="entry name" value="Transmembrane ion channel"/>
    <property type="match status" value="3"/>
</dbReference>
<dbReference type="CDD" id="cd00180">
    <property type="entry name" value="PKc"/>
    <property type="match status" value="1"/>
</dbReference>
<keyword evidence="7" id="KW-1185">Reference proteome</keyword>
<gene>
    <name evidence="6" type="primary">WBGene00111868</name>
</gene>
<dbReference type="Pfam" id="PF08005">
    <property type="entry name" value="PHR"/>
    <property type="match status" value="1"/>
</dbReference>
<name>A0A2A6CWF5_PRIPA</name>
<dbReference type="Gene3D" id="3.30.200.20">
    <property type="entry name" value="Phosphorylase Kinase, domain 1"/>
    <property type="match status" value="2"/>
</dbReference>
<dbReference type="Pfam" id="PF00069">
    <property type="entry name" value="Pkinase"/>
    <property type="match status" value="3"/>
</dbReference>
<dbReference type="PANTHER" id="PTHR11042">
    <property type="entry name" value="EUKARYOTIC TRANSLATION INITIATION FACTOR 2-ALPHA KINASE EIF2-ALPHA KINASE -RELATED"/>
    <property type="match status" value="1"/>
</dbReference>
<comment type="similarity">
    <text evidence="5">Belongs to the protein kinase superfamily. Ser/Thr protein kinase family. GCN2 subfamily.</text>
</comment>
<sequence length="1886" mass="213730">MNSKKNRKLTEIADRVHEQMWTTAETMRRRAVAAGDSVLKLGDKVRVAGDRLRDVSEPAYLDLKDYVSSAVEDTKPFEELVEDDRHTLIEMYLGTSVLLIGLSLGELTGSSSLIVPVMDYLFSPYATFALLVLLPTRFGLLLKKTAMDDTERRTSIFVLSFLMGILGSFTFGGPRLLALAPSLLFLTPTVLALTIDNQIICVPKGFDRHKILMGGATLSLVLSTVLAYFPIGHLHKTTLLYFGAHAAFLFVHAQVSSARLKDKSLCQGVGQLLYVVGVFAIQFENMSKNDDKGIAVIYESEFLKKFDSIKLLGKGGFGNVYSAKNKLDKKMYAVKRIAFRGDDANRGKVAKEVEMLAAFDHPSIVRYHCSWTEVPPNGWKSAEMAIDFTCSNGSAFLFIQMELGESTLEDWLKRDNLRDPRRMSFWINQIVCGVEYVHKKNGIHRDLKPSNILIFSDDIVKICDLGIATAFETGESMTYRTSIGTPLYKAPEQQNWQRYNWKVDIFPMGLILIEMSTVLNEECKLEAFKNIRCGERLNILQDQPKTLELVTKLTKLSPEMRPFIEYLCNSTLSTWLSDPTNCPWFKQLLSAVANIHEQGMIHRDLKPSNIPLASDALIKICDLGISASRKIIDDQEVPVSRTFDRGTVKYMAPEQKGWAAGYSEKVDIFSLGLILAELWVPMSEDLAATVFDNYRSGRSNTVLSQYPEVEHLVNWMTSVNNCDQMALDKEDILRFTSVEPEPLPIDTEMIQVDDGTIFYVHSNRRLYVKWEGREISIDLPEGIYLYFVFGKAVYFKYQRKVHMALFEPPNSIIMSFVRDLVEDTWSHERLAVQWFVKHKNVCTRSMDGQTYAYRTLGDPDQDAIPVDFFGDELKDALLLEVLKDRVIFEKNNCDIEHPEIRELSDIVLLLELPRGTNVNYKNSIVESLILLNYEITYDMLFTVDLEDLVILTPLGIEKKYGSSRFSVIDEVLTMAKNDMNGYCIMTTLLPVDYFDQTGSVTAEWEKSCKKIKEMQAQLPDPDGYISEFQEKFKPINILGSGGYGYVFEAEFKLIKRRYAVKRIPIKSGNSVDAALNEVLAHDALNHPGIVRYNHSWVETPPGRQDQMRVCSRKYFTYDKGCSEGYSFLYITMELCKSTLSTWLSDRANMNRDFEKMKSWFKHLLSAVAYIHKQGLIHRDLKPNNILFGSQDQLKICDLGISTSRKIIDDQEVSMSRTFGRGTAKYMAPEQKDCWAGYSAKVDIFSLGLILAELWVPMTDDQAATVFDNYRCGRSNTVLSQYSEVEHLVNWMTCFRTNRDIRLLGIGLYVGEGKSRAKARLYRVNDDNEKNSEEVTKIYEDDFMHDSRCILAIPFPEPALIRANEWHTIYAWINSTASDYGINGKHNVTAGGVAFDFRNSSLPDENYTTADMGQIPELYFLKAEEYEEKIKDNMYGRMAVRRAEIDKKVQECNVQITNREDVIHTMRTEIDKLKSALDNALGKLAAIELTKLDQLKSTSDTNTKIEQALADFTQSSEMKYQEQEHRINDLENKSTEAEIFRNNMMTVLHNRTSSDIRLLGIGLYASKARSEAKAKLYQVIDDDEKQAVVVAIIYDDWPIHSPLIEELARDENTLVFTKADTLATPPNAHYSVTTSFIFQLANGTIFYHRFFAFPKTIHVIHEGKEIVAQLPNDNDCFGVHGNALYFESLSKFYKASISSAESAISITFLRSLLEGEDVHNGALCSRKRNGKKFIYRMCDHPETDGIEIPAEAENMEGLVLSAIVGDKILYRHVNPELQEPVARKLGERAIVVELPFSDRPSLLAHTSSQFIYFIDGVKLHTLDLEKFEFLAPLTLGVPVLSFGGVHNGVITILCGEEASSNRIATALLPDAYVAKPSIEHAVDDVAI</sequence>
<dbReference type="GO" id="GO:0004694">
    <property type="term" value="F:eukaryotic translation initiation factor 2alpha kinase activity"/>
    <property type="evidence" value="ECO:0000318"/>
    <property type="project" value="GO_Central"/>
</dbReference>
<reference evidence="7" key="1">
    <citation type="journal article" date="2008" name="Nat. Genet.">
        <title>The Pristionchus pacificus genome provides a unique perspective on nematode lifestyle and parasitism.</title>
        <authorList>
            <person name="Dieterich C."/>
            <person name="Clifton S.W."/>
            <person name="Schuster L.N."/>
            <person name="Chinwalla A."/>
            <person name="Delehaunty K."/>
            <person name="Dinkelacker I."/>
            <person name="Fulton L."/>
            <person name="Fulton R."/>
            <person name="Godfrey J."/>
            <person name="Minx P."/>
            <person name="Mitreva M."/>
            <person name="Roeseler W."/>
            <person name="Tian H."/>
            <person name="Witte H."/>
            <person name="Yang S.P."/>
            <person name="Wilson R.K."/>
            <person name="Sommer R.J."/>
        </authorList>
    </citation>
    <scope>NUCLEOTIDE SEQUENCE [LARGE SCALE GENOMIC DNA]</scope>
    <source>
        <strain evidence="7">PS312</strain>
    </source>
</reference>
<evidence type="ECO:0000256" key="4">
    <source>
        <dbReference type="ARBA" id="ARBA00022840"/>
    </source>
</evidence>
<evidence type="ECO:0000313" key="7">
    <source>
        <dbReference type="Proteomes" id="UP000005239"/>
    </source>
</evidence>
<dbReference type="SMART" id="SM00220">
    <property type="entry name" value="S_TKc"/>
    <property type="match status" value="2"/>
</dbReference>
<dbReference type="InterPro" id="IPR000719">
    <property type="entry name" value="Prot_kinase_dom"/>
</dbReference>
<dbReference type="InterPro" id="IPR038648">
    <property type="entry name" value="PHR_sf"/>
</dbReference>
<dbReference type="EnsemblMetazoa" id="PPA22314.1">
    <property type="protein sequence ID" value="PPA22314.1"/>
    <property type="gene ID" value="WBGene00111868"/>
</dbReference>
<evidence type="ECO:0000313" key="6">
    <source>
        <dbReference type="EnsemblMetazoa" id="PPA22314.1"/>
    </source>
</evidence>
<evidence type="ECO:0000256" key="1">
    <source>
        <dbReference type="ARBA" id="ARBA00022679"/>
    </source>
</evidence>
<dbReference type="InterPro" id="IPR017441">
    <property type="entry name" value="Protein_kinase_ATP_BS"/>
</dbReference>
<reference evidence="6" key="2">
    <citation type="submission" date="2022-06" db="UniProtKB">
        <authorList>
            <consortium name="EnsemblMetazoa"/>
        </authorList>
    </citation>
    <scope>IDENTIFICATION</scope>
    <source>
        <strain evidence="6">PS312</strain>
    </source>
</reference>
<evidence type="ECO:0000256" key="3">
    <source>
        <dbReference type="ARBA" id="ARBA00022777"/>
    </source>
</evidence>
<dbReference type="InterPro" id="IPR012983">
    <property type="entry name" value="PHR"/>
</dbReference>
<dbReference type="PROSITE" id="PS00107">
    <property type="entry name" value="PROTEIN_KINASE_ATP"/>
    <property type="match status" value="2"/>
</dbReference>
<dbReference type="PROSITE" id="PS50011">
    <property type="entry name" value="PROTEIN_KINASE_DOM"/>
    <property type="match status" value="2"/>
</dbReference>
<dbReference type="GO" id="GO:0017148">
    <property type="term" value="P:negative regulation of translation"/>
    <property type="evidence" value="ECO:0000318"/>
    <property type="project" value="GO_Central"/>
</dbReference>
<proteinExistence type="inferred from homology"/>
<evidence type="ECO:0000256" key="5">
    <source>
        <dbReference type="ARBA" id="ARBA00037982"/>
    </source>
</evidence>